<keyword evidence="2" id="KW-1185">Reference proteome</keyword>
<feature type="region of interest" description="Disordered" evidence="1">
    <location>
        <begin position="53"/>
        <end position="84"/>
    </location>
</feature>
<evidence type="ECO:0000313" key="4">
    <source>
        <dbReference type="RefSeq" id="XP_022236313.1"/>
    </source>
</evidence>
<protein>
    <submittedName>
        <fullName evidence="3 4">Uncharacterized protein LOC106476862</fullName>
    </submittedName>
</protein>
<dbReference type="Proteomes" id="UP000694941">
    <property type="component" value="Unplaced"/>
</dbReference>
<dbReference type="RefSeq" id="XP_022236312.1">
    <property type="nucleotide sequence ID" value="XM_022380604.1"/>
</dbReference>
<proteinExistence type="predicted"/>
<dbReference type="RefSeq" id="XP_022236313.1">
    <property type="nucleotide sequence ID" value="XM_022380605.1"/>
</dbReference>
<dbReference type="GeneID" id="106476862"/>
<reference evidence="3 4" key="1">
    <citation type="submission" date="2025-05" db="UniProtKB">
        <authorList>
            <consortium name="RefSeq"/>
        </authorList>
    </citation>
    <scope>IDENTIFICATION</scope>
    <source>
        <tissue evidence="3 4">Muscle</tissue>
    </source>
</reference>
<sequence length="108" mass="12015">MELHISNFLTQTMTFNMLNCITSLDKILSEELNSTDQSIEACLKEIEEVLEGLGSRHGNGRGKKTSDGKSKKETDSVKKDVQTKCQRSCLSKIVFYHIFGFHSVASAA</sequence>
<gene>
    <name evidence="3 4" type="primary">LOC106476862</name>
</gene>
<evidence type="ECO:0000256" key="1">
    <source>
        <dbReference type="SAM" id="MobiDB-lite"/>
    </source>
</evidence>
<name>A0ABM1RY57_LIMPO</name>
<feature type="compositionally biased region" description="Basic and acidic residues" evidence="1">
    <location>
        <begin position="64"/>
        <end position="82"/>
    </location>
</feature>
<accession>A0ABM1RY57</accession>
<organism evidence="2 3">
    <name type="scientific">Limulus polyphemus</name>
    <name type="common">Atlantic horseshoe crab</name>
    <dbReference type="NCBI Taxonomy" id="6850"/>
    <lineage>
        <taxon>Eukaryota</taxon>
        <taxon>Metazoa</taxon>
        <taxon>Ecdysozoa</taxon>
        <taxon>Arthropoda</taxon>
        <taxon>Chelicerata</taxon>
        <taxon>Merostomata</taxon>
        <taxon>Xiphosura</taxon>
        <taxon>Limulidae</taxon>
        <taxon>Limulus</taxon>
    </lineage>
</organism>
<evidence type="ECO:0000313" key="2">
    <source>
        <dbReference type="Proteomes" id="UP000694941"/>
    </source>
</evidence>
<evidence type="ECO:0000313" key="3">
    <source>
        <dbReference type="RefSeq" id="XP_022236312.1"/>
    </source>
</evidence>